<reference evidence="1 2" key="1">
    <citation type="submission" date="2018-11" db="EMBL/GenBank/DDBJ databases">
        <title>Novel bacteria species description.</title>
        <authorList>
            <person name="Han J.-H."/>
        </authorList>
    </citation>
    <scope>NUCLEOTIDE SEQUENCE [LARGE SCALE GENOMIC DNA]</scope>
    <source>
        <strain evidence="1 2">KCTC23259</strain>
    </source>
</reference>
<keyword evidence="2" id="KW-1185">Reference proteome</keyword>
<evidence type="ECO:0000313" key="1">
    <source>
        <dbReference type="EMBL" id="MCP9765153.1"/>
    </source>
</evidence>
<accession>A0AAE3H5J1</accession>
<comment type="caution">
    <text evidence="1">The sequence shown here is derived from an EMBL/GenBank/DDBJ whole genome shotgun (WGS) entry which is preliminary data.</text>
</comment>
<dbReference type="Proteomes" id="UP001204144">
    <property type="component" value="Unassembled WGS sequence"/>
</dbReference>
<evidence type="ECO:0000313" key="2">
    <source>
        <dbReference type="Proteomes" id="UP001204144"/>
    </source>
</evidence>
<organism evidence="1 2">
    <name type="scientific">Lacihabitans soyangensis</name>
    <dbReference type="NCBI Taxonomy" id="869394"/>
    <lineage>
        <taxon>Bacteria</taxon>
        <taxon>Pseudomonadati</taxon>
        <taxon>Bacteroidota</taxon>
        <taxon>Cytophagia</taxon>
        <taxon>Cytophagales</taxon>
        <taxon>Leadbetterellaceae</taxon>
        <taxon>Lacihabitans</taxon>
    </lineage>
</organism>
<protein>
    <submittedName>
        <fullName evidence="1">Uncharacterized protein</fullName>
    </submittedName>
</protein>
<dbReference type="EMBL" id="RJUF01000180">
    <property type="protein sequence ID" value="MCP9765153.1"/>
    <property type="molecule type" value="Genomic_DNA"/>
</dbReference>
<dbReference type="RefSeq" id="WP_255038844.1">
    <property type="nucleotide sequence ID" value="NZ_RJUF01000180.1"/>
</dbReference>
<sequence>MTFIKSGSTVIQSSVDVNPSGLSSIAGVTAPARGNLYATADNLAVSGQLSVPKETLQIATIFAYGSTAILTIGSDDGNLVSGGTIYIQNPTIGFTSGALYATNGATISLNNTNIIVAAGGGGAEIGAYLSSWILNAKNVNFIKIGSTKGWHYIGGGGVLSNVSWRNALCVFFQASPLIAEKLKLTNVDWGIGIDGYNINVTIKKSSIPRAMIQRSSNTLNLYDVQMTDWVACREESSPTTSCFKFFRTLNVKAVGNNQSQRFVLWDNVNSILINQTTDSAGNVADIAIQWGEVPHPPANYNPDILTDKVVASQIVSNPSVHRTGAYKMPLIAQFATYNSVLSTQVISQFDITQADAVNAFSLSPNIIVDNNVTLSETNAVAKLASSFNVNIGTNTITVTALSTLDDLYDVMKAFKTRNVKAQLEYPSIGTQPVVASGDTLITAMSIVGLEFLTGGAKFKKIQANGTANGAFANFSIVGDVTQNTPSSLTNVSISGTLTYNTNVAAVIMITNCTLNTVVNNGTGIITINKINASRANYVDAEINFIDSTIAVVGADVVTFHPSANDRDLNQNASGSFTGSYAFKFGSVQNGSTMSGTLYLRCVAGGIPFNVNRDIVVGDNLLDLGTTAQLASLSSKIDLAAKEATVQAVKSNTDLIPAVL</sequence>
<dbReference type="AlphaFoldDB" id="A0AAE3H5J1"/>
<name>A0AAE3H5J1_9BACT</name>
<gene>
    <name evidence="1" type="ORF">EGI31_19640</name>
</gene>
<proteinExistence type="predicted"/>